<reference evidence="1 2" key="1">
    <citation type="submission" date="2020-04" db="EMBL/GenBank/DDBJ databases">
        <authorList>
            <person name="Alioto T."/>
            <person name="Alioto T."/>
            <person name="Gomez Garrido J."/>
        </authorList>
    </citation>
    <scope>NUCLEOTIDE SEQUENCE [LARGE SCALE GENOMIC DNA]</scope>
</reference>
<dbReference type="Proteomes" id="UP000494165">
    <property type="component" value="Unassembled WGS sequence"/>
</dbReference>
<organism evidence="1 2">
    <name type="scientific">Cloeon dipterum</name>
    <dbReference type="NCBI Taxonomy" id="197152"/>
    <lineage>
        <taxon>Eukaryota</taxon>
        <taxon>Metazoa</taxon>
        <taxon>Ecdysozoa</taxon>
        <taxon>Arthropoda</taxon>
        <taxon>Hexapoda</taxon>
        <taxon>Insecta</taxon>
        <taxon>Pterygota</taxon>
        <taxon>Palaeoptera</taxon>
        <taxon>Ephemeroptera</taxon>
        <taxon>Pisciforma</taxon>
        <taxon>Baetidae</taxon>
        <taxon>Cloeon</taxon>
    </lineage>
</organism>
<protein>
    <submittedName>
        <fullName evidence="1">Uncharacterized protein</fullName>
    </submittedName>
</protein>
<comment type="caution">
    <text evidence="1">The sequence shown here is derived from an EMBL/GenBank/DDBJ whole genome shotgun (WGS) entry which is preliminary data.</text>
</comment>
<dbReference type="EMBL" id="CADEPI010000178">
    <property type="protein sequence ID" value="CAB3379137.1"/>
    <property type="molecule type" value="Genomic_DNA"/>
</dbReference>
<sequence>MFRVKPLCRLCECPTADGAVRIVQVDREKLRTWADNFLRSNAFKTELMEKQVEDDDLICYFCIWQTEFLAQVNNLDESLTWWPQNLELDRVSEELRKHFLEGNADQCWVPLEKIQPLHAFPTEQ</sequence>
<evidence type="ECO:0000313" key="1">
    <source>
        <dbReference type="EMBL" id="CAB3379137.1"/>
    </source>
</evidence>
<proteinExistence type="predicted"/>
<name>A0A8S1DG51_9INSE</name>
<accession>A0A8S1DG51</accession>
<gene>
    <name evidence="1" type="ORF">CLODIP_2_CD09466</name>
</gene>
<keyword evidence="2" id="KW-1185">Reference proteome</keyword>
<evidence type="ECO:0000313" key="2">
    <source>
        <dbReference type="Proteomes" id="UP000494165"/>
    </source>
</evidence>
<dbReference type="AlphaFoldDB" id="A0A8S1DG51"/>